<evidence type="ECO:0000313" key="2">
    <source>
        <dbReference type="EMBL" id="UQC86941.1"/>
    </source>
</evidence>
<keyword evidence="1" id="KW-1133">Transmembrane helix</keyword>
<sequence>MYTWRCTTTKGFLLRGFSLCTYSDLLYHWAIGASPEQPYTWTTRVLLFLYFCLSLFVCSNDFPFS</sequence>
<keyword evidence="1" id="KW-0472">Membrane</keyword>
<dbReference type="GeneID" id="73346417"/>
<evidence type="ECO:0000313" key="3">
    <source>
        <dbReference type="Proteomes" id="UP000830671"/>
    </source>
</evidence>
<organism evidence="2 3">
    <name type="scientific">Colletotrichum lupini</name>
    <dbReference type="NCBI Taxonomy" id="145971"/>
    <lineage>
        <taxon>Eukaryota</taxon>
        <taxon>Fungi</taxon>
        <taxon>Dikarya</taxon>
        <taxon>Ascomycota</taxon>
        <taxon>Pezizomycotina</taxon>
        <taxon>Sordariomycetes</taxon>
        <taxon>Hypocreomycetidae</taxon>
        <taxon>Glomerellales</taxon>
        <taxon>Glomerellaceae</taxon>
        <taxon>Colletotrichum</taxon>
        <taxon>Colletotrichum acutatum species complex</taxon>
    </lineage>
</organism>
<dbReference type="KEGG" id="clup:CLUP02_12443"/>
<accession>A0A9Q8T0H4</accession>
<reference evidence="2" key="1">
    <citation type="journal article" date="2021" name="Mol. Plant Microbe Interact.">
        <title>Complete Genome Sequence of the Plant-Pathogenic Fungus Colletotrichum lupini.</title>
        <authorList>
            <person name="Baroncelli R."/>
            <person name="Pensec F."/>
            <person name="Da Lio D."/>
            <person name="Boufleur T."/>
            <person name="Vicente I."/>
            <person name="Sarrocco S."/>
            <person name="Picot A."/>
            <person name="Baraldi E."/>
            <person name="Sukno S."/>
            <person name="Thon M."/>
            <person name="Le Floch G."/>
        </authorList>
    </citation>
    <scope>NUCLEOTIDE SEQUENCE</scope>
    <source>
        <strain evidence="2">IMI 504893</strain>
    </source>
</reference>
<keyword evidence="3" id="KW-1185">Reference proteome</keyword>
<dbReference type="AlphaFoldDB" id="A0A9Q8T0H4"/>
<dbReference type="Proteomes" id="UP000830671">
    <property type="component" value="Chromosome 6"/>
</dbReference>
<gene>
    <name evidence="2" type="ORF">CLUP02_12443</name>
</gene>
<dbReference type="RefSeq" id="XP_049148552.1">
    <property type="nucleotide sequence ID" value="XM_049291407.1"/>
</dbReference>
<dbReference type="EMBL" id="CP019478">
    <property type="protein sequence ID" value="UQC86941.1"/>
    <property type="molecule type" value="Genomic_DNA"/>
</dbReference>
<feature type="transmembrane region" description="Helical" evidence="1">
    <location>
        <begin position="12"/>
        <end position="29"/>
    </location>
</feature>
<name>A0A9Q8T0H4_9PEZI</name>
<keyword evidence="1" id="KW-0812">Transmembrane</keyword>
<evidence type="ECO:0000256" key="1">
    <source>
        <dbReference type="SAM" id="Phobius"/>
    </source>
</evidence>
<proteinExistence type="predicted"/>
<feature type="transmembrane region" description="Helical" evidence="1">
    <location>
        <begin position="41"/>
        <end position="59"/>
    </location>
</feature>
<protein>
    <submittedName>
        <fullName evidence="2">Uncharacterized protein</fullName>
    </submittedName>
</protein>